<sequence length="69" mass="7700">MLCDRFIKDTTEPPQKVALDGVMGTTPVEIERIPGSLTIFMAFSYMKIHIKLFMINFGTFSGTQKTTPG</sequence>
<proteinExistence type="predicted"/>
<dbReference type="EMBL" id="JAMPKK010000065">
    <property type="protein sequence ID" value="MEP0867294.1"/>
    <property type="molecule type" value="Genomic_DNA"/>
</dbReference>
<keyword evidence="2" id="KW-1185">Reference proteome</keyword>
<organism evidence="1 2">
    <name type="scientific">Funiculus sociatus GB2-A5</name>
    <dbReference type="NCBI Taxonomy" id="2933946"/>
    <lineage>
        <taxon>Bacteria</taxon>
        <taxon>Bacillati</taxon>
        <taxon>Cyanobacteriota</taxon>
        <taxon>Cyanophyceae</taxon>
        <taxon>Coleofasciculales</taxon>
        <taxon>Coleofasciculaceae</taxon>
        <taxon>Funiculus</taxon>
    </lineage>
</organism>
<gene>
    <name evidence="1" type="ORF">NDI37_22850</name>
</gene>
<reference evidence="1 2" key="1">
    <citation type="submission" date="2022-04" db="EMBL/GenBank/DDBJ databases">
        <title>Positive selection, recombination, and allopatry shape intraspecific diversity of widespread and dominant cyanobacteria.</title>
        <authorList>
            <person name="Wei J."/>
            <person name="Shu W."/>
            <person name="Hu C."/>
        </authorList>
    </citation>
    <scope>NUCLEOTIDE SEQUENCE [LARGE SCALE GENOMIC DNA]</scope>
    <source>
        <strain evidence="1 2">GB2-A5</strain>
    </source>
</reference>
<protein>
    <submittedName>
        <fullName evidence="1">Uncharacterized protein</fullName>
    </submittedName>
</protein>
<evidence type="ECO:0000313" key="2">
    <source>
        <dbReference type="Proteomes" id="UP001442494"/>
    </source>
</evidence>
<dbReference type="Proteomes" id="UP001442494">
    <property type="component" value="Unassembled WGS sequence"/>
</dbReference>
<accession>A0ABV0JVZ5</accession>
<evidence type="ECO:0000313" key="1">
    <source>
        <dbReference type="EMBL" id="MEP0867294.1"/>
    </source>
</evidence>
<comment type="caution">
    <text evidence="1">The sequence shown here is derived from an EMBL/GenBank/DDBJ whole genome shotgun (WGS) entry which is preliminary data.</text>
</comment>
<dbReference type="RefSeq" id="WP_190420937.1">
    <property type="nucleotide sequence ID" value="NZ_JAMPKK010000065.1"/>
</dbReference>
<name>A0ABV0JVZ5_9CYAN</name>